<reference evidence="2 3" key="1">
    <citation type="journal article" date="2018" name="Nat. Ecol. Evol.">
        <title>Shark genomes provide insights into elasmobranch evolution and the origin of vertebrates.</title>
        <authorList>
            <person name="Hara Y"/>
            <person name="Yamaguchi K"/>
            <person name="Onimaru K"/>
            <person name="Kadota M"/>
            <person name="Koyanagi M"/>
            <person name="Keeley SD"/>
            <person name="Tatsumi K"/>
            <person name="Tanaka K"/>
            <person name="Motone F"/>
            <person name="Kageyama Y"/>
            <person name="Nozu R"/>
            <person name="Adachi N"/>
            <person name="Nishimura O"/>
            <person name="Nakagawa R"/>
            <person name="Tanegashima C"/>
            <person name="Kiyatake I"/>
            <person name="Matsumoto R"/>
            <person name="Murakumo K"/>
            <person name="Nishida K"/>
            <person name="Terakita A"/>
            <person name="Kuratani S"/>
            <person name="Sato K"/>
            <person name="Hyodo S Kuraku.S."/>
        </authorList>
    </citation>
    <scope>NUCLEOTIDE SEQUENCE [LARGE SCALE GENOMIC DNA]</scope>
</reference>
<sequence length="136" mass="15166">MEQSDADDELTSASLDLNGTSKVRNPNINAKDPEYAELKVTAPTGATEAVCGETSISECCSSQRQHFSDVHRFHFFLECDVSRSYEHRIFIVDDKRTVAFLTSGGPTQLLIVKERLVRLGTGQIQVFILINYVVRA</sequence>
<keyword evidence="3" id="KW-1185">Reference proteome</keyword>
<feature type="compositionally biased region" description="Acidic residues" evidence="1">
    <location>
        <begin position="1"/>
        <end position="10"/>
    </location>
</feature>
<accession>A0A401T433</accession>
<dbReference type="AlphaFoldDB" id="A0A401T433"/>
<feature type="compositionally biased region" description="Polar residues" evidence="1">
    <location>
        <begin position="11"/>
        <end position="28"/>
    </location>
</feature>
<evidence type="ECO:0000313" key="3">
    <source>
        <dbReference type="Proteomes" id="UP000287033"/>
    </source>
</evidence>
<gene>
    <name evidence="2" type="ORF">chiPu_0015899</name>
</gene>
<evidence type="ECO:0000256" key="1">
    <source>
        <dbReference type="SAM" id="MobiDB-lite"/>
    </source>
</evidence>
<organism evidence="2 3">
    <name type="scientific">Chiloscyllium punctatum</name>
    <name type="common">Brownbanded bambooshark</name>
    <name type="synonym">Hemiscyllium punctatum</name>
    <dbReference type="NCBI Taxonomy" id="137246"/>
    <lineage>
        <taxon>Eukaryota</taxon>
        <taxon>Metazoa</taxon>
        <taxon>Chordata</taxon>
        <taxon>Craniata</taxon>
        <taxon>Vertebrata</taxon>
        <taxon>Chondrichthyes</taxon>
        <taxon>Elasmobranchii</taxon>
        <taxon>Galeomorphii</taxon>
        <taxon>Galeoidea</taxon>
        <taxon>Orectolobiformes</taxon>
        <taxon>Hemiscylliidae</taxon>
        <taxon>Chiloscyllium</taxon>
    </lineage>
</organism>
<name>A0A401T433_CHIPU</name>
<proteinExistence type="predicted"/>
<comment type="caution">
    <text evidence="2">The sequence shown here is derived from an EMBL/GenBank/DDBJ whole genome shotgun (WGS) entry which is preliminary data.</text>
</comment>
<evidence type="ECO:0000313" key="2">
    <source>
        <dbReference type="EMBL" id="GCC37395.1"/>
    </source>
</evidence>
<protein>
    <submittedName>
        <fullName evidence="2">Uncharacterized protein</fullName>
    </submittedName>
</protein>
<dbReference type="EMBL" id="BEZZ01000991">
    <property type="protein sequence ID" value="GCC37395.1"/>
    <property type="molecule type" value="Genomic_DNA"/>
</dbReference>
<feature type="region of interest" description="Disordered" evidence="1">
    <location>
        <begin position="1"/>
        <end position="30"/>
    </location>
</feature>
<dbReference type="Proteomes" id="UP000287033">
    <property type="component" value="Unassembled WGS sequence"/>
</dbReference>